<dbReference type="AlphaFoldDB" id="A0A1J5PUM3"/>
<proteinExistence type="predicted"/>
<comment type="caution">
    <text evidence="1">The sequence shown here is derived from an EMBL/GenBank/DDBJ whole genome shotgun (WGS) entry which is preliminary data.</text>
</comment>
<organism evidence="1">
    <name type="scientific">mine drainage metagenome</name>
    <dbReference type="NCBI Taxonomy" id="410659"/>
    <lineage>
        <taxon>unclassified sequences</taxon>
        <taxon>metagenomes</taxon>
        <taxon>ecological metagenomes</taxon>
    </lineage>
</organism>
<name>A0A1J5PUM3_9ZZZZ</name>
<reference evidence="1" key="1">
    <citation type="submission" date="2016-10" db="EMBL/GenBank/DDBJ databases">
        <title>Sequence of Gallionella enrichment culture.</title>
        <authorList>
            <person name="Poehlein A."/>
            <person name="Muehling M."/>
            <person name="Daniel R."/>
        </authorList>
    </citation>
    <scope>NUCLEOTIDE SEQUENCE</scope>
</reference>
<protein>
    <submittedName>
        <fullName evidence="1">Uncharacterized protein</fullName>
    </submittedName>
</protein>
<accession>A0A1J5PUM3</accession>
<gene>
    <name evidence="1" type="ORF">GALL_511860</name>
</gene>
<sequence length="109" mass="11374">MFGKLSVRISASVLATILALGGAAEANTLSKVSTRIVRNWNNSGSDVCLVHNSNNVPVSAIISVFPMGTAVFGIDSWTFPLPLAAHDGAKVFSWSPPVHAGPCKVLSVQ</sequence>
<evidence type="ECO:0000313" key="1">
    <source>
        <dbReference type="EMBL" id="OIQ67237.1"/>
    </source>
</evidence>
<dbReference type="EMBL" id="MLJW01006059">
    <property type="protein sequence ID" value="OIQ67237.1"/>
    <property type="molecule type" value="Genomic_DNA"/>
</dbReference>